<dbReference type="GO" id="GO:0051536">
    <property type="term" value="F:iron-sulfur cluster binding"/>
    <property type="evidence" value="ECO:0007669"/>
    <property type="project" value="UniProtKB-KW"/>
</dbReference>
<evidence type="ECO:0000313" key="5">
    <source>
        <dbReference type="EMBL" id="GAE02573.1"/>
    </source>
</evidence>
<organism evidence="5">
    <name type="scientific">Clostridium botulinum B str. Osaka05</name>
    <dbReference type="NCBI Taxonomy" id="1407017"/>
    <lineage>
        <taxon>Bacteria</taxon>
        <taxon>Bacillati</taxon>
        <taxon>Bacillota</taxon>
        <taxon>Clostridia</taxon>
        <taxon>Eubacteriales</taxon>
        <taxon>Clostridiaceae</taxon>
        <taxon>Clostridium</taxon>
    </lineage>
</organism>
<dbReference type="InterPro" id="IPR011335">
    <property type="entry name" value="Restrct_endonuc-II-like"/>
</dbReference>
<dbReference type="EMBL" id="DF384213">
    <property type="protein sequence ID" value="GAE02573.1"/>
    <property type="molecule type" value="Genomic_DNA"/>
</dbReference>
<name>A0A0S6U2K5_CLOBO</name>
<feature type="domain" description="ABC-three component systems C-terminal" evidence="4">
    <location>
        <begin position="230"/>
        <end position="357"/>
    </location>
</feature>
<dbReference type="HOGENOM" id="CLU_065352_0_0_9"/>
<dbReference type="SUPFAM" id="SSF52980">
    <property type="entry name" value="Restriction endonuclease-like"/>
    <property type="match status" value="1"/>
</dbReference>
<evidence type="ECO:0000259" key="4">
    <source>
        <dbReference type="Pfam" id="PF20282"/>
    </source>
</evidence>
<dbReference type="InterPro" id="IPR046914">
    <property type="entry name" value="ABC-3C_CTD6"/>
</dbReference>
<evidence type="ECO:0000256" key="1">
    <source>
        <dbReference type="ARBA" id="ARBA00022723"/>
    </source>
</evidence>
<keyword evidence="1" id="KW-0479">Metal-binding</keyword>
<dbReference type="Pfam" id="PF20282">
    <property type="entry name" value="CTD6"/>
    <property type="match status" value="1"/>
</dbReference>
<dbReference type="InterPro" id="IPR045854">
    <property type="entry name" value="NO2/SO3_Rdtase_4Fe4S_sf"/>
</dbReference>
<dbReference type="Proteomes" id="UP000054164">
    <property type="component" value="Unassembled WGS sequence"/>
</dbReference>
<dbReference type="SUPFAM" id="SSF56014">
    <property type="entry name" value="Nitrite and sulphite reductase 4Fe-4S domain-like"/>
    <property type="match status" value="1"/>
</dbReference>
<proteinExistence type="predicted"/>
<reference evidence="5" key="1">
    <citation type="submission" date="2013-10" db="EMBL/GenBank/DDBJ databases">
        <title>Draft genome sequence of Clostridium botulinum type B strain Osaka05.</title>
        <authorList>
            <person name="Sakaguchi Y."/>
            <person name="Hosomi K."/>
            <person name="Uchiyama J."/>
            <person name="Ogura Y."/>
            <person name="Sakaguchi M."/>
            <person name="Kohda T."/>
            <person name="Mukamoto M."/>
            <person name="Misawa N."/>
            <person name="Matsuzaki S."/>
            <person name="Hayashi T."/>
            <person name="Kozaki S."/>
        </authorList>
    </citation>
    <scope>NUCLEOTIDE SEQUENCE</scope>
    <source>
        <strain evidence="5">Osaka05</strain>
    </source>
</reference>
<dbReference type="GO" id="GO:0046872">
    <property type="term" value="F:metal ion binding"/>
    <property type="evidence" value="ECO:0007669"/>
    <property type="project" value="UniProtKB-KW"/>
</dbReference>
<protein>
    <recommendedName>
        <fullName evidence="4">ABC-three component systems C-terminal domain-containing protein</fullName>
    </recommendedName>
</protein>
<evidence type="ECO:0000256" key="2">
    <source>
        <dbReference type="ARBA" id="ARBA00023004"/>
    </source>
</evidence>
<accession>A0A0S6U2K5</accession>
<gene>
    <name evidence="5" type="ORF">CBO05C_2263</name>
</gene>
<keyword evidence="3" id="KW-0411">Iron-sulfur</keyword>
<evidence type="ECO:0000256" key="3">
    <source>
        <dbReference type="ARBA" id="ARBA00023014"/>
    </source>
</evidence>
<dbReference type="AlphaFoldDB" id="A0A0S6U2K5"/>
<sequence length="367" mass="42586">MNVNPLPNIEPPQDTSRIFDVSIDPLVRLRTIEAGEFEDIVCQWASGYLAKCEYYKNVAQIGGSKDSGRDIVAYLDESLQEFDIFQCKRYKEPLSPSIYMSEFGKLCYYTMIGKYNIPRKYYIVASNGIGQDLRELVEHPETINARLIETWDKYCKPKKKIIADGLPMTDELKDYIAIFDFGIVSEVSPQTLLEQFSTTCWYKYHFGGGLRQRPRIPKPQEELVPEEAAMEYVSQLMKVYSSHENKDITDVKCLKSIKQLHGHFKRQRECFHNARALKRFARDEFINDEVYDDLKNQVYHGVVTTCESAFYDELKRVDTTIERAQILPIKTAELGEINILEKSGMCHDLVNDGEMRWVEDDEKDTDI</sequence>
<dbReference type="RefSeq" id="WP_030035363.1">
    <property type="nucleotide sequence ID" value="NZ_DF384213.1"/>
</dbReference>
<keyword evidence="2" id="KW-0408">Iron</keyword>